<dbReference type="RefSeq" id="WP_013567172.1">
    <property type="nucleotide sequence ID" value="NC_014963.1"/>
</dbReference>
<dbReference type="HOGENOM" id="CLU_933617_0_0_0"/>
<reference evidence="2 3" key="1">
    <citation type="journal article" date="2012" name="Stand. Genomic Sci.">
        <title>Complete genome sequence of Terriglobus saanensis type strain SP1PR4(T), an Acidobacteria from tundra soil.</title>
        <authorList>
            <person name="Rawat S.R."/>
            <person name="Mannisto M.K."/>
            <person name="Starovoytov V."/>
            <person name="Goodwin L."/>
            <person name="Nolan M."/>
            <person name="Hauser L."/>
            <person name="Land M."/>
            <person name="Davenport K.W."/>
            <person name="Woyke T."/>
            <person name="Haggblom M.M."/>
        </authorList>
    </citation>
    <scope>NUCLEOTIDE SEQUENCE</scope>
    <source>
        <strain evidence="3">ATCC BAA-1853 / DSM 23119 / SP1PR4</strain>
    </source>
</reference>
<proteinExistence type="predicted"/>
<dbReference type="eggNOG" id="COG2815">
    <property type="taxonomic scope" value="Bacteria"/>
</dbReference>
<dbReference type="Gene3D" id="3.30.10.20">
    <property type="match status" value="2"/>
</dbReference>
<sequence length="298" mass="31275">MALRVRWKRGPLKKPSWRMLQARRYFHIAMTVLAMLSVALVSALLTMRLAIHGSEVEVPNLSGLTLEEAAAMTSKARLNLTLENKFYSTTVPSGRVLSQSPSAGSKVRPDWHVRVTESMGGQKVSIPDTVGMTERDAAMAVRHALLDLGALAHIPAPGSSEMVLAQTPPPNAEGVDKPQVSLLLSSGETLTTKAYVMPNLVGLTWHEAQTRMSAAGLRLVAITPYVAPEVIPSVTAAQVVGQMAPVAVPVAPAPPVLTGGTVTSQLPLAGARVTGADAIKAYLNGAHNAPAVVAAPSL</sequence>
<dbReference type="InterPro" id="IPR005543">
    <property type="entry name" value="PASTA_dom"/>
</dbReference>
<feature type="domain" description="PASTA" evidence="1">
    <location>
        <begin position="191"/>
        <end position="285"/>
    </location>
</feature>
<dbReference type="CDD" id="cd06577">
    <property type="entry name" value="PASTA_pknB"/>
    <property type="match status" value="2"/>
</dbReference>
<evidence type="ECO:0000313" key="3">
    <source>
        <dbReference type="Proteomes" id="UP000006844"/>
    </source>
</evidence>
<organism evidence="2 3">
    <name type="scientific">Terriglobus saanensis (strain ATCC BAA-1853 / DSM 23119 / SP1PR4)</name>
    <dbReference type="NCBI Taxonomy" id="401053"/>
    <lineage>
        <taxon>Bacteria</taxon>
        <taxon>Pseudomonadati</taxon>
        <taxon>Acidobacteriota</taxon>
        <taxon>Terriglobia</taxon>
        <taxon>Terriglobales</taxon>
        <taxon>Acidobacteriaceae</taxon>
        <taxon>Terriglobus</taxon>
    </lineage>
</organism>
<dbReference type="AlphaFoldDB" id="E8V4N5"/>
<dbReference type="Proteomes" id="UP000006844">
    <property type="component" value="Chromosome"/>
</dbReference>
<accession>E8V4N5</accession>
<dbReference type="SMART" id="SM00740">
    <property type="entry name" value="PASTA"/>
    <property type="match status" value="2"/>
</dbReference>
<dbReference type="SUPFAM" id="SSF54184">
    <property type="entry name" value="Penicillin-binding protein 2x (pbp-2x), c-terminal domain"/>
    <property type="match status" value="1"/>
</dbReference>
<protein>
    <submittedName>
        <fullName evidence="2">PASTA domain containing protein</fullName>
    </submittedName>
</protein>
<dbReference type="PROSITE" id="PS51178">
    <property type="entry name" value="PASTA"/>
    <property type="match status" value="2"/>
</dbReference>
<dbReference type="STRING" id="401053.AciPR4_0604"/>
<dbReference type="KEGG" id="tsa:AciPR4_0604"/>
<dbReference type="Pfam" id="PF03793">
    <property type="entry name" value="PASTA"/>
    <property type="match status" value="1"/>
</dbReference>
<name>E8V4N5_TERSS</name>
<dbReference type="EMBL" id="CP002467">
    <property type="protein sequence ID" value="ADV81439.1"/>
    <property type="molecule type" value="Genomic_DNA"/>
</dbReference>
<evidence type="ECO:0000259" key="1">
    <source>
        <dbReference type="PROSITE" id="PS51178"/>
    </source>
</evidence>
<evidence type="ECO:0000313" key="2">
    <source>
        <dbReference type="EMBL" id="ADV81439.1"/>
    </source>
</evidence>
<keyword evidence="3" id="KW-1185">Reference proteome</keyword>
<feature type="domain" description="PASTA" evidence="1">
    <location>
        <begin position="53"/>
        <end position="119"/>
    </location>
</feature>
<gene>
    <name evidence="2" type="ordered locus">AciPR4_0604</name>
</gene>